<dbReference type="Gene3D" id="3.40.190.10">
    <property type="entry name" value="Periplasmic binding protein-like II"/>
    <property type="match status" value="2"/>
</dbReference>
<organism evidence="4 5">
    <name type="scientific">Pseudomonas anguilliseptica</name>
    <dbReference type="NCBI Taxonomy" id="53406"/>
    <lineage>
        <taxon>Bacteria</taxon>
        <taxon>Pseudomonadati</taxon>
        <taxon>Pseudomonadota</taxon>
        <taxon>Gammaproteobacteria</taxon>
        <taxon>Pseudomonadales</taxon>
        <taxon>Pseudomonadaceae</taxon>
        <taxon>Pseudomonas</taxon>
    </lineage>
</organism>
<sequence length="252" mass="28504">MLATTWLTRLSLLALLLVGSGSCLAAIVVMAFGEKIPPFCFPESDSGIELEVIGEALGFRGHRLEPRYFPLARVPLAFRRGEVDAAMTDLGQDLSEAGAHYGNPAVIYNNVFVSLKSRHLSINKPEDLKGLSVVAFQGAAQRYPEWLAASQKDGLYFEQNNQELQVLGLNKGRYDLVLSDRSIYRYFELLLERTSLFKAKSTEMHQFIEEDPQNYRPVFRDPQIRDDFNAGLEQLKASGRYQAIYDNYLKQE</sequence>
<evidence type="ECO:0000256" key="2">
    <source>
        <dbReference type="ARBA" id="ARBA00022729"/>
    </source>
</evidence>
<dbReference type="InterPro" id="IPR001638">
    <property type="entry name" value="Solute-binding_3/MltF_N"/>
</dbReference>
<evidence type="ECO:0000256" key="1">
    <source>
        <dbReference type="ARBA" id="ARBA00010333"/>
    </source>
</evidence>
<reference evidence="5" key="1">
    <citation type="submission" date="2016-10" db="EMBL/GenBank/DDBJ databases">
        <authorList>
            <person name="Varghese N."/>
            <person name="Submissions S."/>
        </authorList>
    </citation>
    <scope>NUCLEOTIDE SEQUENCE [LARGE SCALE GENOMIC DNA]</scope>
    <source>
        <strain evidence="5">DSM 12111</strain>
    </source>
</reference>
<dbReference type="SMART" id="SM00062">
    <property type="entry name" value="PBPb"/>
    <property type="match status" value="1"/>
</dbReference>
<name>A0A1H4NZR1_PSEAG</name>
<dbReference type="EMBL" id="FNSC01000001">
    <property type="protein sequence ID" value="SEC00736.1"/>
    <property type="molecule type" value="Genomic_DNA"/>
</dbReference>
<keyword evidence="5" id="KW-1185">Reference proteome</keyword>
<accession>A0A1H4NZR1</accession>
<protein>
    <submittedName>
        <fullName evidence="4">Amino acid ABC transporter substrate-binding protein, PAAT family</fullName>
    </submittedName>
</protein>
<gene>
    <name evidence="4" type="ORF">SAMN05421553_0166</name>
</gene>
<keyword evidence="2" id="KW-0732">Signal</keyword>
<dbReference type="Proteomes" id="UP000242849">
    <property type="component" value="Unassembled WGS sequence"/>
</dbReference>
<evidence type="ECO:0000259" key="3">
    <source>
        <dbReference type="SMART" id="SM00062"/>
    </source>
</evidence>
<feature type="domain" description="Solute-binding protein family 3/N-terminal" evidence="3">
    <location>
        <begin position="26"/>
        <end position="252"/>
    </location>
</feature>
<dbReference type="AlphaFoldDB" id="A0A1H4NZR1"/>
<dbReference type="SUPFAM" id="SSF53850">
    <property type="entry name" value="Periplasmic binding protein-like II"/>
    <property type="match status" value="1"/>
</dbReference>
<dbReference type="PANTHER" id="PTHR35936">
    <property type="entry name" value="MEMBRANE-BOUND LYTIC MUREIN TRANSGLYCOSYLASE F"/>
    <property type="match status" value="1"/>
</dbReference>
<proteinExistence type="inferred from homology"/>
<evidence type="ECO:0000313" key="5">
    <source>
        <dbReference type="Proteomes" id="UP000242849"/>
    </source>
</evidence>
<evidence type="ECO:0000313" key="4">
    <source>
        <dbReference type="EMBL" id="SEC00736.1"/>
    </source>
</evidence>
<comment type="similarity">
    <text evidence="1">Belongs to the bacterial solute-binding protein 3 family.</text>
</comment>
<dbReference type="STRING" id="53406.SAMN05421553_0166"/>
<dbReference type="PANTHER" id="PTHR35936:SF19">
    <property type="entry name" value="AMINO-ACID-BINDING PROTEIN YXEM-RELATED"/>
    <property type="match status" value="1"/>
</dbReference>
<dbReference type="RefSeq" id="WP_208600124.1">
    <property type="nucleotide sequence ID" value="NZ_FNSC01000001.1"/>
</dbReference>